<comment type="caution">
    <text evidence="2">The sequence shown here is derived from an EMBL/GenBank/DDBJ whole genome shotgun (WGS) entry which is preliminary data.</text>
</comment>
<dbReference type="Proteomes" id="UP000735302">
    <property type="component" value="Unassembled WGS sequence"/>
</dbReference>
<name>A0AAV3YK85_9GAST</name>
<feature type="region of interest" description="Disordered" evidence="1">
    <location>
        <begin position="56"/>
        <end position="76"/>
    </location>
</feature>
<proteinExistence type="predicted"/>
<dbReference type="EMBL" id="BLXT01001037">
    <property type="protein sequence ID" value="GFN82811.1"/>
    <property type="molecule type" value="Genomic_DNA"/>
</dbReference>
<dbReference type="AlphaFoldDB" id="A0AAV3YK85"/>
<accession>A0AAV3YK85</accession>
<sequence>MAITNTRAKEPAVKSYSPSAELQGCDRFVFPYPPLAAEFCQRAWCDSSILMSKPQISASLKPGQRGGAADRREPPADDEQIVLAHAGTAVLFNPNLSLIQPQFTS</sequence>
<protein>
    <submittedName>
        <fullName evidence="2">Uncharacterized protein</fullName>
    </submittedName>
</protein>
<organism evidence="2 3">
    <name type="scientific">Plakobranchus ocellatus</name>
    <dbReference type="NCBI Taxonomy" id="259542"/>
    <lineage>
        <taxon>Eukaryota</taxon>
        <taxon>Metazoa</taxon>
        <taxon>Spiralia</taxon>
        <taxon>Lophotrochozoa</taxon>
        <taxon>Mollusca</taxon>
        <taxon>Gastropoda</taxon>
        <taxon>Heterobranchia</taxon>
        <taxon>Euthyneura</taxon>
        <taxon>Panpulmonata</taxon>
        <taxon>Sacoglossa</taxon>
        <taxon>Placobranchoidea</taxon>
        <taxon>Plakobranchidae</taxon>
        <taxon>Plakobranchus</taxon>
    </lineage>
</organism>
<evidence type="ECO:0000313" key="2">
    <source>
        <dbReference type="EMBL" id="GFN82811.1"/>
    </source>
</evidence>
<reference evidence="2 3" key="1">
    <citation type="journal article" date="2021" name="Elife">
        <title>Chloroplast acquisition without the gene transfer in kleptoplastic sea slugs, Plakobranchus ocellatus.</title>
        <authorList>
            <person name="Maeda T."/>
            <person name="Takahashi S."/>
            <person name="Yoshida T."/>
            <person name="Shimamura S."/>
            <person name="Takaki Y."/>
            <person name="Nagai Y."/>
            <person name="Toyoda A."/>
            <person name="Suzuki Y."/>
            <person name="Arimoto A."/>
            <person name="Ishii H."/>
            <person name="Satoh N."/>
            <person name="Nishiyama T."/>
            <person name="Hasebe M."/>
            <person name="Maruyama T."/>
            <person name="Minagawa J."/>
            <person name="Obokata J."/>
            <person name="Shigenobu S."/>
        </authorList>
    </citation>
    <scope>NUCLEOTIDE SEQUENCE [LARGE SCALE GENOMIC DNA]</scope>
</reference>
<keyword evidence="3" id="KW-1185">Reference proteome</keyword>
<evidence type="ECO:0000313" key="3">
    <source>
        <dbReference type="Proteomes" id="UP000735302"/>
    </source>
</evidence>
<gene>
    <name evidence="2" type="ORF">PoB_000931700</name>
</gene>
<evidence type="ECO:0000256" key="1">
    <source>
        <dbReference type="SAM" id="MobiDB-lite"/>
    </source>
</evidence>